<evidence type="ECO:0000313" key="2">
    <source>
        <dbReference type="EMBL" id="MPL81714.1"/>
    </source>
</evidence>
<dbReference type="Pfam" id="PF00656">
    <property type="entry name" value="Peptidase_C14"/>
    <property type="match status" value="1"/>
</dbReference>
<dbReference type="GO" id="GO:0004197">
    <property type="term" value="F:cysteine-type endopeptidase activity"/>
    <property type="evidence" value="ECO:0007669"/>
    <property type="project" value="InterPro"/>
</dbReference>
<dbReference type="GO" id="GO:0006508">
    <property type="term" value="P:proteolysis"/>
    <property type="evidence" value="ECO:0007669"/>
    <property type="project" value="InterPro"/>
</dbReference>
<sequence>MPFLVGFIQQAKSQQVVTAVSESKYVNITKDPPRPPYLEVLPNSIIFSEPGGNNMIDANEKTVIKFTLANSGSGPGLGLKVLTEEQAGIGGLEFARSQDLPVLEVGKTLEVVVPVSGKMNTTDGLARFSLTVSEPNGFGTDPFRIEIPTRSFQSPNVVIADHKVSSQATTTIQKRKPFDLEVLVQNTGRGVAENVKVELIVPQHIFCLSANEFFNIPSLESGETEVVSYNLISNNEYNAETIPFSIKLSEKHGKYASGKTLNVSMNQPVNDIRLTITGEQEKLPEIVMGSLTSDVDRNIPVGTVKHSNRVALIIGNENYSGNLNAEVNVEFARNDAQVFRSYALSVLGVKDENLFYISDASAARMRREIDRVSELLKRMGNEAELIFFYAGHGFPDETSGTPFLIPVDVDGTNLSSAIPLSEVYRKFSNTGASRITVFLDACFSGGGRNQGLLAARGVRIKPRQDAISGNMVIFTASSNEQSALPLRDEKHGLFTYYLLKKLQETRGRVTYGELEQFLKQNVGQDALRKNGKPQDPEVLYSPSVADIWRNWNWQ</sequence>
<reference evidence="2" key="1">
    <citation type="submission" date="2019-08" db="EMBL/GenBank/DDBJ databases">
        <authorList>
            <person name="Kucharzyk K."/>
            <person name="Murdoch R.W."/>
            <person name="Higgins S."/>
            <person name="Loffler F."/>
        </authorList>
    </citation>
    <scope>NUCLEOTIDE SEQUENCE</scope>
</reference>
<feature type="domain" description="Peptidase C14 caspase" evidence="1">
    <location>
        <begin position="309"/>
        <end position="537"/>
    </location>
</feature>
<dbReference type="AlphaFoldDB" id="A0A644US67"/>
<proteinExistence type="predicted"/>
<dbReference type="InterPro" id="IPR011600">
    <property type="entry name" value="Pept_C14_caspase"/>
</dbReference>
<dbReference type="PANTHER" id="PTHR22576">
    <property type="entry name" value="MUCOSA ASSOCIATED LYMPHOID TISSUE LYMPHOMA TRANSLOCATION PROTEIN 1/PARACASPASE"/>
    <property type="match status" value="1"/>
</dbReference>
<protein>
    <recommendedName>
        <fullName evidence="1">Peptidase C14 caspase domain-containing protein</fullName>
    </recommendedName>
</protein>
<dbReference type="InterPro" id="IPR029030">
    <property type="entry name" value="Caspase-like_dom_sf"/>
</dbReference>
<dbReference type="Gene3D" id="3.40.50.1460">
    <property type="match status" value="1"/>
</dbReference>
<dbReference type="PANTHER" id="PTHR22576:SF37">
    <property type="entry name" value="MUCOSA-ASSOCIATED LYMPHOID TISSUE LYMPHOMA TRANSLOCATION PROTEIN 1"/>
    <property type="match status" value="1"/>
</dbReference>
<dbReference type="InterPro" id="IPR052039">
    <property type="entry name" value="Caspase-related_regulators"/>
</dbReference>
<dbReference type="SUPFAM" id="SSF52129">
    <property type="entry name" value="Caspase-like"/>
    <property type="match status" value="1"/>
</dbReference>
<name>A0A644US67_9ZZZZ</name>
<comment type="caution">
    <text evidence="2">The sequence shown here is derived from an EMBL/GenBank/DDBJ whole genome shotgun (WGS) entry which is preliminary data.</text>
</comment>
<evidence type="ECO:0000259" key="1">
    <source>
        <dbReference type="Pfam" id="PF00656"/>
    </source>
</evidence>
<gene>
    <name evidence="2" type="ORF">SDC9_27644</name>
</gene>
<dbReference type="EMBL" id="VSSQ01000153">
    <property type="protein sequence ID" value="MPL81714.1"/>
    <property type="molecule type" value="Genomic_DNA"/>
</dbReference>
<accession>A0A644US67</accession>
<dbReference type="Gene3D" id="2.60.40.10">
    <property type="entry name" value="Immunoglobulins"/>
    <property type="match status" value="1"/>
</dbReference>
<organism evidence="2">
    <name type="scientific">bioreactor metagenome</name>
    <dbReference type="NCBI Taxonomy" id="1076179"/>
    <lineage>
        <taxon>unclassified sequences</taxon>
        <taxon>metagenomes</taxon>
        <taxon>ecological metagenomes</taxon>
    </lineage>
</organism>
<dbReference type="InterPro" id="IPR013783">
    <property type="entry name" value="Ig-like_fold"/>
</dbReference>